<dbReference type="Proteomes" id="UP000886817">
    <property type="component" value="Unassembled WGS sequence"/>
</dbReference>
<evidence type="ECO:0000259" key="1">
    <source>
        <dbReference type="PROSITE" id="PS51910"/>
    </source>
</evidence>
<name>A0A9D2B3X2_9FIRM</name>
<dbReference type="InterPro" id="IPR003646">
    <property type="entry name" value="SH3-like_bac-type"/>
</dbReference>
<dbReference type="Gene3D" id="3.10.50.10">
    <property type="match status" value="1"/>
</dbReference>
<accession>A0A9D2B3X2</accession>
<dbReference type="InterPro" id="IPR001223">
    <property type="entry name" value="Glyco_hydro18_cat"/>
</dbReference>
<proteinExistence type="predicted"/>
<dbReference type="Gene3D" id="3.20.20.80">
    <property type="entry name" value="Glycosidases"/>
    <property type="match status" value="1"/>
</dbReference>
<dbReference type="GO" id="GO:0005975">
    <property type="term" value="P:carbohydrate metabolic process"/>
    <property type="evidence" value="ECO:0007669"/>
    <property type="project" value="InterPro"/>
</dbReference>
<dbReference type="InterPro" id="IPR011583">
    <property type="entry name" value="Chitinase_II/V-like_cat"/>
</dbReference>
<evidence type="ECO:0000313" key="3">
    <source>
        <dbReference type="Proteomes" id="UP000886817"/>
    </source>
</evidence>
<dbReference type="Pfam" id="PF08239">
    <property type="entry name" value="SH3_3"/>
    <property type="match status" value="1"/>
</dbReference>
<dbReference type="InterPro" id="IPR017853">
    <property type="entry name" value="GH"/>
</dbReference>
<dbReference type="PROSITE" id="PS51910">
    <property type="entry name" value="GH18_2"/>
    <property type="match status" value="1"/>
</dbReference>
<dbReference type="PANTHER" id="PTHR46066">
    <property type="entry name" value="CHITINASE DOMAIN-CONTAINING PROTEIN 1 FAMILY MEMBER"/>
    <property type="match status" value="1"/>
</dbReference>
<dbReference type="InterPro" id="IPR029070">
    <property type="entry name" value="Chitinase_insertion_sf"/>
</dbReference>
<dbReference type="Pfam" id="PF00704">
    <property type="entry name" value="Glyco_hydro_18"/>
    <property type="match status" value="1"/>
</dbReference>
<reference evidence="2" key="2">
    <citation type="submission" date="2021-04" db="EMBL/GenBank/DDBJ databases">
        <authorList>
            <person name="Gilroy R."/>
        </authorList>
    </citation>
    <scope>NUCLEOTIDE SEQUENCE</scope>
    <source>
        <strain evidence="2">ChiSjej1B19-8411</strain>
    </source>
</reference>
<evidence type="ECO:0000313" key="2">
    <source>
        <dbReference type="EMBL" id="HIX59514.1"/>
    </source>
</evidence>
<gene>
    <name evidence="2" type="ORF">IAA45_07360</name>
</gene>
<dbReference type="PANTHER" id="PTHR46066:SF2">
    <property type="entry name" value="CHITINASE DOMAIN-CONTAINING PROTEIN 1"/>
    <property type="match status" value="1"/>
</dbReference>
<dbReference type="Gene3D" id="2.30.30.40">
    <property type="entry name" value="SH3 Domains"/>
    <property type="match status" value="1"/>
</dbReference>
<dbReference type="GO" id="GO:0008061">
    <property type="term" value="F:chitin binding"/>
    <property type="evidence" value="ECO:0007669"/>
    <property type="project" value="InterPro"/>
</dbReference>
<sequence length="551" mass="61625">MKKKLVPVLVVLLLIFVVGVAGVVTHLIRKYTPTKEVMDPGQYYGEMSDEEIPIMIDTEILEQRGIFQNGNAYVSLDTVNASLNKRFYWDQEAQALLYSTTEETLRQEPGDGTSARVILYQDSVYVDISYVAEYTDIEYSIYENPNRLVIQKTWENYRAGQAKTATEVRYQGGIKSPILTTLQEGDQVRLLETFDNWVEVATQDGYVGYVQLSDVEDLGVISEERTGIEEETFTQLAMEEPVNLVWHQVTSTDANATFDDAVADMTGVNVISPTWFSIADNDGNLTSLAEADYVNKAHAKGLQVWALIDNFSEEIQTETVLAKESARANIIETLVKEAVNCGIDGINVDFESMSEEAIPHFLQFLRELSIVTHKNNLVLSVDNPVPEGYTVYYDRGEQGRVADYIIIMGYDEHYRGDTEAGSVASLPWVEQGIQDTLSEVPANKVINGIPFYTRIWKTSAGIVTSEAVGMDEAADFVKENKIETYWEKTTSQNYGSVTVNNDTYQIWLEDADSIAEKMKLISSYDLAGVAAWKLGLENADIWSVISEGLQG</sequence>
<dbReference type="SMART" id="SM00636">
    <property type="entry name" value="Glyco_18"/>
    <property type="match status" value="1"/>
</dbReference>
<protein>
    <submittedName>
        <fullName evidence="2">SH3 domain-containing protein</fullName>
    </submittedName>
</protein>
<feature type="domain" description="GH18" evidence="1">
    <location>
        <begin position="241"/>
        <end position="551"/>
    </location>
</feature>
<reference evidence="2" key="1">
    <citation type="journal article" date="2021" name="PeerJ">
        <title>Extensive microbial diversity within the chicken gut microbiome revealed by metagenomics and culture.</title>
        <authorList>
            <person name="Gilroy R."/>
            <person name="Ravi A."/>
            <person name="Getino M."/>
            <person name="Pursley I."/>
            <person name="Horton D.L."/>
            <person name="Alikhan N.F."/>
            <person name="Baker D."/>
            <person name="Gharbi K."/>
            <person name="Hall N."/>
            <person name="Watson M."/>
            <person name="Adriaenssens E.M."/>
            <person name="Foster-Nyarko E."/>
            <person name="Jarju S."/>
            <person name="Secka A."/>
            <person name="Antonio M."/>
            <person name="Oren A."/>
            <person name="Chaudhuri R.R."/>
            <person name="La Ragione R."/>
            <person name="Hildebrand F."/>
            <person name="Pallen M.J."/>
        </authorList>
    </citation>
    <scope>NUCLEOTIDE SEQUENCE</scope>
    <source>
        <strain evidence="2">ChiSjej1B19-8411</strain>
    </source>
</reference>
<dbReference type="SUPFAM" id="SSF51445">
    <property type="entry name" value="(Trans)glycosidases"/>
    <property type="match status" value="1"/>
</dbReference>
<dbReference type="EMBL" id="DXEX01000159">
    <property type="protein sequence ID" value="HIX59514.1"/>
    <property type="molecule type" value="Genomic_DNA"/>
</dbReference>
<comment type="caution">
    <text evidence="2">The sequence shown here is derived from an EMBL/GenBank/DDBJ whole genome shotgun (WGS) entry which is preliminary data.</text>
</comment>
<organism evidence="2 3">
    <name type="scientific">Candidatus Blautia gallistercoris</name>
    <dbReference type="NCBI Taxonomy" id="2838490"/>
    <lineage>
        <taxon>Bacteria</taxon>
        <taxon>Bacillati</taxon>
        <taxon>Bacillota</taxon>
        <taxon>Clostridia</taxon>
        <taxon>Lachnospirales</taxon>
        <taxon>Lachnospiraceae</taxon>
        <taxon>Blautia</taxon>
    </lineage>
</organism>
<dbReference type="AlphaFoldDB" id="A0A9D2B3X2"/>